<comment type="domain">
    <text evidence="15">The N-terminal DNA-binding domain is a ssDNA-dependent ATPase and has ATP-dependent 3'-5' helicase function. This domain interacts with RecC.</text>
</comment>
<reference evidence="19 20" key="1">
    <citation type="submission" date="2019-03" db="EMBL/GenBank/DDBJ databases">
        <title>Genomic Encyclopedia of Archaeal and Bacterial Type Strains, Phase II (KMG-II): from individual species to whole genera.</title>
        <authorList>
            <person name="Goeker M."/>
        </authorList>
    </citation>
    <scope>NUCLEOTIDE SEQUENCE [LARGE SCALE GENOMIC DNA]</scope>
    <source>
        <strain evidence="19 20">DSM 22554</strain>
    </source>
</reference>
<dbReference type="InterPro" id="IPR014016">
    <property type="entry name" value="UvrD-like_ATP-bd"/>
</dbReference>
<dbReference type="Gene3D" id="1.10.3170.10">
    <property type="entry name" value="Recbcd, chain B, domain 2"/>
    <property type="match status" value="1"/>
</dbReference>
<dbReference type="InterPro" id="IPR027417">
    <property type="entry name" value="P-loop_NTPase"/>
</dbReference>
<dbReference type="GO" id="GO:0000287">
    <property type="term" value="F:magnesium ion binding"/>
    <property type="evidence" value="ECO:0007669"/>
    <property type="project" value="UniProtKB-UniRule"/>
</dbReference>
<evidence type="ECO:0000256" key="2">
    <source>
        <dbReference type="ARBA" id="ARBA00022723"/>
    </source>
</evidence>
<comment type="similarity">
    <text evidence="15">Belongs to the helicase family. UvrD subfamily.</text>
</comment>
<dbReference type="AlphaFoldDB" id="A0A4V2PY94"/>
<keyword evidence="12 15" id="KW-0413">Isomerase</keyword>
<evidence type="ECO:0000256" key="13">
    <source>
        <dbReference type="ARBA" id="ARBA00034617"/>
    </source>
</evidence>
<comment type="miscellaneous">
    <text evidence="15">In the RecBCD complex, RecB has a slow 3'-5' helicase, an exonuclease activity and loads RecA onto ssDNA, RecD has a fast 5'-3' helicase activity, while RecC stimulates the ATPase and processivity of the RecB helicase and contributes to recognition of the Chi site.</text>
</comment>
<keyword evidence="2 15" id="KW-0479">Metal-binding</keyword>
<keyword evidence="1 15" id="KW-0540">Nuclease</keyword>
<evidence type="ECO:0000259" key="18">
    <source>
        <dbReference type="PROSITE" id="PS51217"/>
    </source>
</evidence>
<dbReference type="Gene3D" id="3.40.50.300">
    <property type="entry name" value="P-loop containing nucleotide triphosphate hydrolases"/>
    <property type="match status" value="2"/>
</dbReference>
<protein>
    <recommendedName>
        <fullName evidence="15">RecBCD enzyme subunit RecB</fullName>
        <ecNumber evidence="15">3.1.11.5</ecNumber>
        <ecNumber evidence="15">5.6.2.4</ecNumber>
    </recommendedName>
    <alternativeName>
        <fullName evidence="15">DNA 3'-5' helicase subunit RecB</fullName>
    </alternativeName>
    <alternativeName>
        <fullName evidence="15">Exonuclease V subunit RecB</fullName>
        <shortName evidence="15">ExoV subunit RecB</shortName>
    </alternativeName>
    <alternativeName>
        <fullName evidence="15">Helicase/nuclease RecBCD subunit RecB</fullName>
    </alternativeName>
</protein>
<dbReference type="EC" id="3.1.11.5" evidence="15"/>
<dbReference type="GO" id="GO:0008854">
    <property type="term" value="F:exodeoxyribonuclease V activity"/>
    <property type="evidence" value="ECO:0007669"/>
    <property type="project" value="UniProtKB-EC"/>
</dbReference>
<dbReference type="CDD" id="cd22352">
    <property type="entry name" value="RecB_C-like"/>
    <property type="match status" value="1"/>
</dbReference>
<dbReference type="Gene3D" id="1.10.486.10">
    <property type="entry name" value="PCRA, domain 4"/>
    <property type="match status" value="1"/>
</dbReference>
<evidence type="ECO:0000313" key="20">
    <source>
        <dbReference type="Proteomes" id="UP000294616"/>
    </source>
</evidence>
<comment type="function">
    <text evidence="15">A helicase/nuclease that prepares dsDNA breaks (DSB) for recombinational DNA repair. Binds to DSBs and unwinds DNA via a highly rapid and processive ATP-dependent bidirectional helicase activity. Unwinds dsDNA until it encounters a Chi (crossover hotspot instigator) sequence from the 3' direction. Cuts ssDNA a few nucleotides 3' to the Chi site. The properties and activities of the enzyme are changed at Chi. The Chi-altered holoenzyme produces a long 3'-ssDNA overhang and facilitates RecA-binding to the ssDNA for homologous DNA recombination and repair. Holoenzyme degrades any linearized DNA that is unable to undergo homologous recombination. In the holoenzyme this subunit contributes ATPase, 3'-5' helicase, exonuclease activity and loads RecA onto ssDNA.</text>
</comment>
<accession>A0A4V2PY94</accession>
<feature type="binding site" evidence="15">
    <location>
        <position position="920"/>
    </location>
    <ligand>
        <name>Mg(2+)</name>
        <dbReference type="ChEBI" id="CHEBI:18420"/>
    </ligand>
</feature>
<feature type="binding site" evidence="15">
    <location>
        <position position="1031"/>
    </location>
    <ligand>
        <name>Mg(2+)</name>
        <dbReference type="ChEBI" id="CHEBI:18420"/>
    </ligand>
</feature>
<dbReference type="PROSITE" id="PS51217">
    <property type="entry name" value="UVRD_HELICASE_CTER"/>
    <property type="match status" value="1"/>
</dbReference>
<dbReference type="PROSITE" id="PS51198">
    <property type="entry name" value="UVRD_HELICASE_ATP_BIND"/>
    <property type="match status" value="1"/>
</dbReference>
<dbReference type="Proteomes" id="UP000294616">
    <property type="component" value="Unassembled WGS sequence"/>
</dbReference>
<evidence type="ECO:0000256" key="8">
    <source>
        <dbReference type="ARBA" id="ARBA00022840"/>
    </source>
</evidence>
<comment type="catalytic activity">
    <reaction evidence="15">
        <text>Exonucleolytic cleavage (in the presence of ATP) in either 5'- to 3'- or 3'- to 5'-direction to yield 5'-phosphooligonucleotides.</text>
        <dbReference type="EC" id="3.1.11.5"/>
    </reaction>
</comment>
<gene>
    <name evidence="15" type="primary">recB</name>
    <name evidence="19" type="ORF">C8N28_0409</name>
</gene>
<evidence type="ECO:0000256" key="6">
    <source>
        <dbReference type="ARBA" id="ARBA00022806"/>
    </source>
</evidence>
<evidence type="ECO:0000256" key="4">
    <source>
        <dbReference type="ARBA" id="ARBA00022763"/>
    </source>
</evidence>
<evidence type="ECO:0000256" key="12">
    <source>
        <dbReference type="ARBA" id="ARBA00023235"/>
    </source>
</evidence>
<dbReference type="RefSeq" id="WP_132221052.1">
    <property type="nucleotide sequence ID" value="NZ_SMGO01000001.1"/>
</dbReference>
<comment type="cofactor">
    <cofactor evidence="15">
        <name>Mg(2+)</name>
        <dbReference type="ChEBI" id="CHEBI:18420"/>
    </cofactor>
    <text evidence="15">Binds 1 Mg(2+) ion per subunit.</text>
</comment>
<dbReference type="InterPro" id="IPR011604">
    <property type="entry name" value="PDDEXK-like_dom_sf"/>
</dbReference>
<organism evidence="19 20">
    <name type="scientific">Albibacterium bauzanense</name>
    <dbReference type="NCBI Taxonomy" id="653929"/>
    <lineage>
        <taxon>Bacteria</taxon>
        <taxon>Pseudomonadati</taxon>
        <taxon>Bacteroidota</taxon>
        <taxon>Sphingobacteriia</taxon>
        <taxon>Sphingobacteriales</taxon>
        <taxon>Sphingobacteriaceae</taxon>
        <taxon>Albibacterium</taxon>
    </lineage>
</organism>
<evidence type="ECO:0000259" key="17">
    <source>
        <dbReference type="PROSITE" id="PS51198"/>
    </source>
</evidence>
<comment type="catalytic activity">
    <reaction evidence="13 15">
        <text>Couples ATP hydrolysis with the unwinding of duplex DNA by translocating in the 3'-5' direction.</text>
        <dbReference type="EC" id="5.6.2.4"/>
    </reaction>
</comment>
<feature type="binding site" evidence="16">
    <location>
        <begin position="24"/>
        <end position="31"/>
    </location>
    <ligand>
        <name>ATP</name>
        <dbReference type="ChEBI" id="CHEBI:30616"/>
    </ligand>
</feature>
<dbReference type="PANTHER" id="PTHR11070">
    <property type="entry name" value="UVRD / RECB / PCRA DNA HELICASE FAMILY MEMBER"/>
    <property type="match status" value="1"/>
</dbReference>
<evidence type="ECO:0000256" key="5">
    <source>
        <dbReference type="ARBA" id="ARBA00022801"/>
    </source>
</evidence>
<keyword evidence="6 15" id="KW-0347">Helicase</keyword>
<dbReference type="PANTHER" id="PTHR11070:SF23">
    <property type="entry name" value="RECBCD ENZYME SUBUNIT RECB"/>
    <property type="match status" value="1"/>
</dbReference>
<keyword evidence="4 15" id="KW-0227">DNA damage</keyword>
<dbReference type="InterPro" id="IPR004586">
    <property type="entry name" value="RecB"/>
</dbReference>
<evidence type="ECO:0000256" key="15">
    <source>
        <dbReference type="HAMAP-Rule" id="MF_01485"/>
    </source>
</evidence>
<keyword evidence="5 15" id="KW-0378">Hydrolase</keyword>
<dbReference type="GO" id="GO:0003677">
    <property type="term" value="F:DNA binding"/>
    <property type="evidence" value="ECO:0007669"/>
    <property type="project" value="UniProtKB-UniRule"/>
</dbReference>
<dbReference type="HAMAP" id="MF_01485">
    <property type="entry name" value="RecB"/>
    <property type="match status" value="1"/>
</dbReference>
<evidence type="ECO:0000256" key="1">
    <source>
        <dbReference type="ARBA" id="ARBA00022722"/>
    </source>
</evidence>
<comment type="domain">
    <text evidence="15">The C-terminal domain has nuclease activity and interacts with RecD. It interacts with RecA, facilitating its loading onto ssDNA.</text>
</comment>
<evidence type="ECO:0000256" key="7">
    <source>
        <dbReference type="ARBA" id="ARBA00022839"/>
    </source>
</evidence>
<dbReference type="OrthoDB" id="9810135at2"/>
<comment type="subunit">
    <text evidence="15">Heterotrimer of RecB, RecC and RecD. All subunits contribute to DNA-binding. Interacts with RecA.</text>
</comment>
<dbReference type="Pfam" id="PF00580">
    <property type="entry name" value="UvrD-helicase"/>
    <property type="match status" value="1"/>
</dbReference>
<keyword evidence="8 15" id="KW-0067">ATP-binding</keyword>
<dbReference type="GO" id="GO:0043138">
    <property type="term" value="F:3'-5' DNA helicase activity"/>
    <property type="evidence" value="ECO:0007669"/>
    <property type="project" value="UniProtKB-UniRule"/>
</dbReference>
<comment type="caution">
    <text evidence="19">The sequence shown here is derived from an EMBL/GenBank/DDBJ whole genome shotgun (WGS) entry which is preliminary data.</text>
</comment>
<dbReference type="EC" id="5.6.2.4" evidence="15"/>
<evidence type="ECO:0000256" key="11">
    <source>
        <dbReference type="ARBA" id="ARBA00023204"/>
    </source>
</evidence>
<dbReference type="GO" id="GO:0000724">
    <property type="term" value="P:double-strand break repair via homologous recombination"/>
    <property type="evidence" value="ECO:0007669"/>
    <property type="project" value="UniProtKB-UniRule"/>
</dbReference>
<evidence type="ECO:0000256" key="10">
    <source>
        <dbReference type="ARBA" id="ARBA00023125"/>
    </source>
</evidence>
<evidence type="ECO:0000256" key="3">
    <source>
        <dbReference type="ARBA" id="ARBA00022741"/>
    </source>
</evidence>
<dbReference type="InterPro" id="IPR011335">
    <property type="entry name" value="Restrct_endonuc-II-like"/>
</dbReference>
<feature type="region of interest" description="DNA-binding and helicase activity, interacts with RecC" evidence="15">
    <location>
        <begin position="1"/>
        <end position="845"/>
    </location>
</feature>
<comment type="catalytic activity">
    <reaction evidence="14 15">
        <text>ATP + H2O = ADP + phosphate + H(+)</text>
        <dbReference type="Rhea" id="RHEA:13065"/>
        <dbReference type="ChEBI" id="CHEBI:15377"/>
        <dbReference type="ChEBI" id="CHEBI:15378"/>
        <dbReference type="ChEBI" id="CHEBI:30616"/>
        <dbReference type="ChEBI" id="CHEBI:43474"/>
        <dbReference type="ChEBI" id="CHEBI:456216"/>
        <dbReference type="EC" id="5.6.2.4"/>
    </reaction>
</comment>
<feature type="domain" description="UvrD-like helicase C-terminal" evidence="18">
    <location>
        <begin position="483"/>
        <end position="734"/>
    </location>
</feature>
<dbReference type="Gene3D" id="3.90.320.10">
    <property type="match status" value="1"/>
</dbReference>
<dbReference type="GO" id="GO:0005829">
    <property type="term" value="C:cytosol"/>
    <property type="evidence" value="ECO:0007669"/>
    <property type="project" value="TreeGrafter"/>
</dbReference>
<keyword evidence="3 15" id="KW-0547">Nucleotide-binding</keyword>
<proteinExistence type="inferred from homology"/>
<sequence>MEKEEYLDFVAADVPLSGSNLIEASAGTGKTYSIAILVLRLILEQKLSIKKILMVTFTKAAVAELEERIRLFVRTAYKSAHKEEIEDSTIKLLVDRTIAQWGQEEVIELLKEAKLLLDETSVMTIHSFCQKTLNEFAFETNQLFGSETLQDTSSLIEDEVNRFWREKITTLDPILLKFLKGERFKKEGDKLSRKILVRFIETYLNGQRYIEYDSQISYSFSESESKAVLSELLTIEEQKSAFLESLYQEVIDSTNELTERCNSNTFAKKNVLPLIHQPEAFLDYLKDKSDAAYIIKLFPDWLDKIAEVDAFQNSISTRVMEVLNRLYCILIQDSVQYIVQHKEKKNVLSFNDMIEQLHRSLTRQGNERLVAELQEKYKAVFIDEFQDTDKLQYEIFHTAFGHNTTLFYIGDPKQSIYAWRQADLNTYFKAAREVSNKYGMNHNYRSSAPLIEAMNLFFKPLADFDTFHYQGEKEGIVYHHVESPINNSKGVLLNKDVVDFPITIVENKGSDERYQTVVAQIIQLLENEDYLIEKNGQRRRIKASDIGILVRYNGEGRKIKAQLAKYGIPAITIDDSKVLQSQEAKFVYYLLNAFYESNISTINKALLNPLTGYTRLEILKLDQDEELQNFKRYGLLWKEDGIYATLMQFIIDYGVKGSLLNNVSGNGKRIITNLYQLIEILHKVQSHKNFSQLELIHWLKRGLEGMRLEGDEFEQRIESDEKAIEIVTIHKSKGLEYNIVFAPFLDLKSENDRDFCSFKDDSNGEYLFGITEHLTDEHREMVEKQLEQENRRLIYVAITRAVYKCFITRYTYYQNNTSLIPFVRSIQALPEQPQLINFSQALEVDKDYRYSKSADQQLSTPGYADRFNLNEKYWRKLSYSSLAKKPIYTKKQNTYVDLKDYESFIFKKLQKGNITGNLLHHIFENIDFTNGQYWERYIHASLIRFMPKQLENYKASLIQLLEEVLNAKIKIADQEFRLSELSKDKRLNELEFDFNVPVFNTQSLNLLSTTEYPFSVNSFGELEGIMNGKMDLFFEHNGMFYILDWKSNFLGDSLDFYSKEVLNEVMFDNNYHLQYLIYTIAAKKYLEQRLPYFDYEKHFGGVIYLFVRGLRKDSDYGIFVCKPELNRIKELESVLSYSHK</sequence>
<keyword evidence="9 15" id="KW-0460">Magnesium</keyword>
<dbReference type="GO" id="GO:0016887">
    <property type="term" value="F:ATP hydrolysis activity"/>
    <property type="evidence" value="ECO:0007669"/>
    <property type="project" value="RHEA"/>
</dbReference>
<keyword evidence="11 15" id="KW-0234">DNA repair</keyword>
<dbReference type="EMBL" id="SMGO01000001">
    <property type="protein sequence ID" value="TCK85111.1"/>
    <property type="molecule type" value="Genomic_DNA"/>
</dbReference>
<dbReference type="GO" id="GO:0005524">
    <property type="term" value="F:ATP binding"/>
    <property type="evidence" value="ECO:0007669"/>
    <property type="project" value="UniProtKB-UniRule"/>
</dbReference>
<dbReference type="InterPro" id="IPR000212">
    <property type="entry name" value="DNA_helicase_UvrD/REP"/>
</dbReference>
<feature type="active site" description="For nuclease activity" evidence="15">
    <location>
        <position position="1044"/>
    </location>
</feature>
<dbReference type="GO" id="GO:0009338">
    <property type="term" value="C:exodeoxyribonuclease V complex"/>
    <property type="evidence" value="ECO:0007669"/>
    <property type="project" value="TreeGrafter"/>
</dbReference>
<dbReference type="Pfam" id="PF13361">
    <property type="entry name" value="UvrD_C"/>
    <property type="match status" value="2"/>
</dbReference>
<feature type="domain" description="UvrD-like helicase ATP-binding" evidence="17">
    <location>
        <begin position="3"/>
        <end position="447"/>
    </location>
</feature>
<evidence type="ECO:0000256" key="9">
    <source>
        <dbReference type="ARBA" id="ARBA00022842"/>
    </source>
</evidence>
<dbReference type="SUPFAM" id="SSF52540">
    <property type="entry name" value="P-loop containing nucleoside triphosphate hydrolases"/>
    <property type="match status" value="1"/>
</dbReference>
<keyword evidence="10 15" id="KW-0238">DNA-binding</keyword>
<evidence type="ECO:0000313" key="19">
    <source>
        <dbReference type="EMBL" id="TCK85111.1"/>
    </source>
</evidence>
<name>A0A4V2PY94_9SPHI</name>
<dbReference type="SUPFAM" id="SSF52980">
    <property type="entry name" value="Restriction endonuclease-like"/>
    <property type="match status" value="1"/>
</dbReference>
<evidence type="ECO:0000256" key="16">
    <source>
        <dbReference type="PROSITE-ProRule" id="PRU00560"/>
    </source>
</evidence>
<feature type="binding site" evidence="15">
    <location>
        <position position="1044"/>
    </location>
    <ligand>
        <name>Mg(2+)</name>
        <dbReference type="ChEBI" id="CHEBI:18420"/>
    </ligand>
</feature>
<keyword evidence="7 15" id="KW-0269">Exonuclease</keyword>
<dbReference type="InterPro" id="IPR014017">
    <property type="entry name" value="DNA_helicase_UvrD-like_C"/>
</dbReference>
<evidence type="ECO:0000256" key="14">
    <source>
        <dbReference type="ARBA" id="ARBA00048988"/>
    </source>
</evidence>
<keyword evidence="20" id="KW-1185">Reference proteome</keyword>
<feature type="region of interest" description="Nuclease activity, interacts with RecD and RecA" evidence="15">
    <location>
        <begin position="873"/>
        <end position="1140"/>
    </location>
</feature>